<feature type="transmembrane region" description="Helical" evidence="1">
    <location>
        <begin position="302"/>
        <end position="320"/>
    </location>
</feature>
<dbReference type="SUPFAM" id="SSF53649">
    <property type="entry name" value="Alkaline phosphatase-like"/>
    <property type="match status" value="1"/>
</dbReference>
<dbReference type="GO" id="GO:0006506">
    <property type="term" value="P:GPI anchor biosynthetic process"/>
    <property type="evidence" value="ECO:0007669"/>
    <property type="project" value="InterPro"/>
</dbReference>
<dbReference type="AlphaFoldDB" id="A0A4V3XC68"/>
<dbReference type="Gene3D" id="3.40.720.10">
    <property type="entry name" value="Alkaline Phosphatase, subunit A"/>
    <property type="match status" value="1"/>
</dbReference>
<accession>A0A4V3XC68</accession>
<evidence type="ECO:0000313" key="3">
    <source>
        <dbReference type="Proteomes" id="UP000308199"/>
    </source>
</evidence>
<dbReference type="OrthoDB" id="272139at2759"/>
<keyword evidence="3" id="KW-1185">Reference proteome</keyword>
<feature type="transmembrane region" description="Helical" evidence="1">
    <location>
        <begin position="424"/>
        <end position="442"/>
    </location>
</feature>
<reference evidence="2 3" key="1">
    <citation type="submission" date="2019-02" db="EMBL/GenBank/DDBJ databases">
        <title>Genome sequencing of the rare red list fungi Phellinidium pouzarii.</title>
        <authorList>
            <person name="Buettner E."/>
            <person name="Kellner H."/>
        </authorList>
    </citation>
    <scope>NUCLEOTIDE SEQUENCE [LARGE SCALE GENOMIC DNA]</scope>
    <source>
        <strain evidence="2 3">DSM 108285</strain>
    </source>
</reference>
<dbReference type="Pfam" id="PF01663">
    <property type="entry name" value="Phosphodiest"/>
    <property type="match status" value="1"/>
</dbReference>
<evidence type="ECO:0000256" key="1">
    <source>
        <dbReference type="SAM" id="Phobius"/>
    </source>
</evidence>
<dbReference type="GO" id="GO:0005789">
    <property type="term" value="C:endoplasmic reticulum membrane"/>
    <property type="evidence" value="ECO:0007669"/>
    <property type="project" value="TreeGrafter"/>
</dbReference>
<feature type="transmembrane region" description="Helical" evidence="1">
    <location>
        <begin position="448"/>
        <end position="468"/>
    </location>
</feature>
<dbReference type="EMBL" id="SGPK01000320">
    <property type="protein sequence ID" value="THH04683.1"/>
    <property type="molecule type" value="Genomic_DNA"/>
</dbReference>
<protein>
    <recommendedName>
        <fullName evidence="4">GPI ethanolamine phosphate transferase 3</fullName>
    </recommendedName>
</protein>
<dbReference type="Proteomes" id="UP000308199">
    <property type="component" value="Unassembled WGS sequence"/>
</dbReference>
<comment type="caution">
    <text evidence="2">The sequence shown here is derived from an EMBL/GenBank/DDBJ whole genome shotgun (WGS) entry which is preliminary data.</text>
</comment>
<proteinExistence type="predicted"/>
<dbReference type="GO" id="GO:0051377">
    <property type="term" value="F:mannose-ethanolamine phosphotransferase activity"/>
    <property type="evidence" value="ECO:0007669"/>
    <property type="project" value="TreeGrafter"/>
</dbReference>
<feature type="transmembrane region" description="Helical" evidence="1">
    <location>
        <begin position="577"/>
        <end position="600"/>
    </location>
</feature>
<dbReference type="InterPro" id="IPR002591">
    <property type="entry name" value="Phosphodiest/P_Trfase"/>
</dbReference>
<feature type="transmembrane region" description="Helical" evidence="1">
    <location>
        <begin position="262"/>
        <end position="282"/>
    </location>
</feature>
<feature type="transmembrane region" description="Helical" evidence="1">
    <location>
        <begin position="504"/>
        <end position="522"/>
    </location>
</feature>
<dbReference type="InterPro" id="IPR039524">
    <property type="entry name" value="PIGO/GPI13"/>
</dbReference>
<feature type="transmembrane region" description="Helical" evidence="1">
    <location>
        <begin position="534"/>
        <end position="557"/>
    </location>
</feature>
<gene>
    <name evidence="2" type="ORF">EW145_g5336</name>
</gene>
<keyword evidence="1" id="KW-1133">Transmembrane helix</keyword>
<feature type="transmembrane region" description="Helical" evidence="1">
    <location>
        <begin position="399"/>
        <end position="417"/>
    </location>
</feature>
<feature type="transmembrane region" description="Helical" evidence="1">
    <location>
        <begin position="332"/>
        <end position="350"/>
    </location>
</feature>
<sequence>MTYPCEPLNIEDMDSGDDSIIQHLLPLLGDKSGSWDAIVTHFLGVDHVGHRVGPDHPSMKTKLRQMDDVLRRVVDLLEDDTLLVVLGDHGMDRKGDHGGDDTLETSSAMWIYSKGVPLQDINHVESMPSELLTKEIYPDATVAHRSIQQIDIVPTVSLLLGLPIPFNNLGTVIPELFTRASIGYVSVLEAAVKQNARQINQYVGAYRQSSSGSELDILWPSLEAAWQSTYMANSGHSISAYSAYTRSTLEACRSVWAQFNLLRMYIGLTMLGLSVVTASVFYNRLSSITDWEMWSSKQISRIIRSIVSLILPTVIRYFLAISASDKGIVSNFLAYILRPALLAGSAFWILEWVDTMQVLEEDWTPLIRTARTIIGCEVRVFKTLDVGPNAVMVINPNSYGLSFLLFWSIFFAMVYLTSQLTGQVVLALSVVALLAYLEISTLRRLHKFFFTFNQLVALAQLGMHAFYATGHQANVSSMQWKTAFVLTSVVSPLPAYVTIGLNTFGPPAVFAFAAPLLACWKLRPTSGSASCPAAMVGSIRAAVGMMLCYAIILLGSATSATLLREHAMVWKMFAPRFIAAAVDLVFVGIAVIIAVGVGMYKSSKQITRFHDSVEQKGKYKST</sequence>
<organism evidence="2 3">
    <name type="scientific">Phellinidium pouzarii</name>
    <dbReference type="NCBI Taxonomy" id="167371"/>
    <lineage>
        <taxon>Eukaryota</taxon>
        <taxon>Fungi</taxon>
        <taxon>Dikarya</taxon>
        <taxon>Basidiomycota</taxon>
        <taxon>Agaricomycotina</taxon>
        <taxon>Agaricomycetes</taxon>
        <taxon>Hymenochaetales</taxon>
        <taxon>Hymenochaetaceae</taxon>
        <taxon>Phellinidium</taxon>
    </lineage>
</organism>
<name>A0A4V3XC68_9AGAM</name>
<evidence type="ECO:0008006" key="4">
    <source>
        <dbReference type="Google" id="ProtNLM"/>
    </source>
</evidence>
<evidence type="ECO:0000313" key="2">
    <source>
        <dbReference type="EMBL" id="THH04683.1"/>
    </source>
</evidence>
<keyword evidence="1" id="KW-0812">Transmembrane</keyword>
<dbReference type="PANTHER" id="PTHR23071">
    <property type="entry name" value="PHOSPHATIDYLINOSITOL GLYCAN"/>
    <property type="match status" value="1"/>
</dbReference>
<keyword evidence="1" id="KW-0472">Membrane</keyword>
<dbReference type="PANTHER" id="PTHR23071:SF1">
    <property type="entry name" value="GPI ETHANOLAMINE PHOSPHATE TRANSFERASE 3"/>
    <property type="match status" value="1"/>
</dbReference>
<dbReference type="InterPro" id="IPR017850">
    <property type="entry name" value="Alkaline_phosphatase_core_sf"/>
</dbReference>